<reference evidence="5 6" key="1">
    <citation type="submission" date="2018-05" db="EMBL/GenBank/DDBJ databases">
        <title>Genome sequencing and assembly of the regulated plant pathogen Lachnellula willkommii and related sister species for the development of diagnostic species identification markers.</title>
        <authorList>
            <person name="Giroux E."/>
            <person name="Bilodeau G."/>
        </authorList>
    </citation>
    <scope>NUCLEOTIDE SEQUENCE [LARGE SCALE GENOMIC DNA]</scope>
    <source>
        <strain evidence="5 6">CBS 268.59</strain>
    </source>
</reference>
<dbReference type="PANTHER" id="PTHR43037:SF5">
    <property type="entry name" value="FERULOYL ESTERASE"/>
    <property type="match status" value="1"/>
</dbReference>
<dbReference type="EMBL" id="QGMK01000050">
    <property type="protein sequence ID" value="TVY84851.1"/>
    <property type="molecule type" value="Genomic_DNA"/>
</dbReference>
<dbReference type="Gene3D" id="3.40.50.1820">
    <property type="entry name" value="alpha/beta hydrolase"/>
    <property type="match status" value="1"/>
</dbReference>
<dbReference type="GO" id="GO:0052689">
    <property type="term" value="F:carboxylic ester hydrolase activity"/>
    <property type="evidence" value="ECO:0007669"/>
    <property type="project" value="UniProtKB-KW"/>
</dbReference>
<dbReference type="InterPro" id="IPR050955">
    <property type="entry name" value="Plant_Biomass_Hydrol_Est"/>
</dbReference>
<evidence type="ECO:0000256" key="3">
    <source>
        <dbReference type="ARBA" id="ARBA00022801"/>
    </source>
</evidence>
<evidence type="ECO:0000313" key="6">
    <source>
        <dbReference type="Proteomes" id="UP000469558"/>
    </source>
</evidence>
<feature type="signal peptide" evidence="4">
    <location>
        <begin position="1"/>
        <end position="27"/>
    </location>
</feature>
<comment type="function">
    <text evidence="4">Esterase involved in the hydrolysis of xylan, a major structural heterogeneous polysaccharide found in plant biomass representing the second most abundant polysaccharide in the biosphere, after cellulose.</text>
</comment>
<proteinExistence type="inferred from homology"/>
<comment type="similarity">
    <text evidence="4">Belongs to the carbohydrate esterase 1 (CE1) family.</text>
</comment>
<evidence type="ECO:0000256" key="4">
    <source>
        <dbReference type="RuleBase" id="RU367147"/>
    </source>
</evidence>
<accession>A0A8T9CHA4</accession>
<dbReference type="SUPFAM" id="SSF53474">
    <property type="entry name" value="alpha/beta-Hydrolases"/>
    <property type="match status" value="2"/>
</dbReference>
<dbReference type="PANTHER" id="PTHR43037">
    <property type="entry name" value="UNNAMED PRODUCT-RELATED"/>
    <property type="match status" value="1"/>
</dbReference>
<keyword evidence="1 4" id="KW-0719">Serine esterase</keyword>
<feature type="chain" id="PRO_5035960454" description="Carboxylic ester hydrolase" evidence="4">
    <location>
        <begin position="28"/>
        <end position="313"/>
    </location>
</feature>
<organism evidence="5 6">
    <name type="scientific">Lachnellula suecica</name>
    <dbReference type="NCBI Taxonomy" id="602035"/>
    <lineage>
        <taxon>Eukaryota</taxon>
        <taxon>Fungi</taxon>
        <taxon>Dikarya</taxon>
        <taxon>Ascomycota</taxon>
        <taxon>Pezizomycotina</taxon>
        <taxon>Leotiomycetes</taxon>
        <taxon>Helotiales</taxon>
        <taxon>Lachnaceae</taxon>
        <taxon>Lachnellula</taxon>
    </lineage>
</organism>
<dbReference type="AlphaFoldDB" id="A0A8T9CHA4"/>
<dbReference type="InterPro" id="IPR029058">
    <property type="entry name" value="AB_hydrolase_fold"/>
</dbReference>
<keyword evidence="4" id="KW-0119">Carbohydrate metabolism</keyword>
<keyword evidence="3 4" id="KW-0378">Hydrolase</keyword>
<dbReference type="Proteomes" id="UP000469558">
    <property type="component" value="Unassembled WGS sequence"/>
</dbReference>
<dbReference type="GO" id="GO:0045493">
    <property type="term" value="P:xylan catabolic process"/>
    <property type="evidence" value="ECO:0007669"/>
    <property type="project" value="UniProtKB-UniRule"/>
</dbReference>
<comment type="subcellular location">
    <subcellularLocation>
        <location evidence="4">Secreted</location>
    </subcellularLocation>
</comment>
<gene>
    <name evidence="5" type="primary">axeA_3</name>
    <name evidence="5" type="ORF">LSUE1_G001127</name>
</gene>
<evidence type="ECO:0000313" key="5">
    <source>
        <dbReference type="EMBL" id="TVY84851.1"/>
    </source>
</evidence>
<dbReference type="OrthoDB" id="2425929at2759"/>
<keyword evidence="4" id="KW-0624">Polysaccharide degradation</keyword>
<dbReference type="Pfam" id="PF10503">
    <property type="entry name" value="Esterase_PHB"/>
    <property type="match status" value="1"/>
</dbReference>
<sequence>MFPLRPTLWLIFTTVFALLTLLPTVDGAANSLIQVPSSSFGPNPTNVTFYLYLPSKLQANPPILVNPHWCHGDAQACFAGTQLATLADTYGYIMIFPDSPNTIDKCWDVSSNETLTHNGGGDSQGIVSMIKYTLKKYNADPTRVFSMGTSSGAMMTNVLLGSYPDVFAAGSAWAGVAFGCFAGNGYDLWSDDCATGKIIKTPKEWKAIVEAAYPGYTGFRPKMQVFHGSADTTLYPQNLKEEIKEWTAVLGLSDNPVNTLVNSPDVGWTTMIYGEKFHATNASGVTHNIQTNETVVLDWFDLKCQGRSLTTLI</sequence>
<name>A0A8T9CHA4_9HELO</name>
<protein>
    <recommendedName>
        <fullName evidence="4">Carboxylic ester hydrolase</fullName>
        <ecNumber evidence="4">3.1.1.-</ecNumber>
    </recommendedName>
</protein>
<dbReference type="NCBIfam" id="TIGR01840">
    <property type="entry name" value="esterase_phb"/>
    <property type="match status" value="1"/>
</dbReference>
<keyword evidence="6" id="KW-1185">Reference proteome</keyword>
<keyword evidence="2 4" id="KW-0732">Signal</keyword>
<keyword evidence="4" id="KW-0964">Secreted</keyword>
<evidence type="ECO:0000256" key="2">
    <source>
        <dbReference type="ARBA" id="ARBA00022729"/>
    </source>
</evidence>
<dbReference type="EC" id="3.1.1.-" evidence="4"/>
<comment type="caution">
    <text evidence="5">The sequence shown here is derived from an EMBL/GenBank/DDBJ whole genome shotgun (WGS) entry which is preliminary data.</text>
</comment>
<dbReference type="InterPro" id="IPR010126">
    <property type="entry name" value="Esterase_phb"/>
</dbReference>
<evidence type="ECO:0000256" key="1">
    <source>
        <dbReference type="ARBA" id="ARBA00022487"/>
    </source>
</evidence>
<dbReference type="GO" id="GO:0005576">
    <property type="term" value="C:extracellular region"/>
    <property type="evidence" value="ECO:0007669"/>
    <property type="project" value="UniProtKB-SubCell"/>
</dbReference>